<evidence type="ECO:0000313" key="8">
    <source>
        <dbReference type="Proteomes" id="UP000054248"/>
    </source>
</evidence>
<evidence type="ECO:0000256" key="1">
    <source>
        <dbReference type="ARBA" id="ARBA00004906"/>
    </source>
</evidence>
<dbReference type="GO" id="GO:0000151">
    <property type="term" value="C:ubiquitin ligase complex"/>
    <property type="evidence" value="ECO:0007669"/>
    <property type="project" value="TreeGrafter"/>
</dbReference>
<dbReference type="Pfam" id="PF22960">
    <property type="entry name" value="WHD_UBR1"/>
    <property type="match status" value="1"/>
</dbReference>
<feature type="region of interest" description="Disordered" evidence="3">
    <location>
        <begin position="1031"/>
        <end position="1055"/>
    </location>
</feature>
<evidence type="ECO:0000259" key="6">
    <source>
        <dbReference type="Pfam" id="PF22960"/>
    </source>
</evidence>
<feature type="domain" description="Adaptor protein ClpS core" evidence="4">
    <location>
        <begin position="183"/>
        <end position="234"/>
    </location>
</feature>
<comment type="pathway">
    <text evidence="1 2">Protein modification; protein ubiquitination.</text>
</comment>
<dbReference type="InterPro" id="IPR036390">
    <property type="entry name" value="WH_DNA-bd_sf"/>
</dbReference>
<dbReference type="UniPathway" id="UPA00143"/>
<dbReference type="GO" id="GO:0071596">
    <property type="term" value="P:ubiquitin-dependent protein catabolic process via the N-end rule pathway"/>
    <property type="evidence" value="ECO:0007669"/>
    <property type="project" value="UniProtKB-UniRule"/>
</dbReference>
<organism evidence="7 8">
    <name type="scientific">Tulasnella calospora MUT 4182</name>
    <dbReference type="NCBI Taxonomy" id="1051891"/>
    <lineage>
        <taxon>Eukaryota</taxon>
        <taxon>Fungi</taxon>
        <taxon>Dikarya</taxon>
        <taxon>Basidiomycota</taxon>
        <taxon>Agaricomycotina</taxon>
        <taxon>Agaricomycetes</taxon>
        <taxon>Cantharellales</taxon>
        <taxon>Tulasnellaceae</taxon>
        <taxon>Tulasnella</taxon>
    </lineage>
</organism>
<dbReference type="OrthoDB" id="26387at2759"/>
<dbReference type="Gene3D" id="1.10.10.2670">
    <property type="entry name" value="E3 ubiquitin-protein ligase"/>
    <property type="match status" value="1"/>
</dbReference>
<dbReference type="PANTHER" id="PTHR21497">
    <property type="entry name" value="UBIQUITIN LIGASE E3 ALPHA-RELATED"/>
    <property type="match status" value="1"/>
</dbReference>
<dbReference type="GO" id="GO:0008270">
    <property type="term" value="F:zinc ion binding"/>
    <property type="evidence" value="ECO:0007669"/>
    <property type="project" value="UniProtKB-UniRule"/>
</dbReference>
<protein>
    <recommendedName>
        <fullName evidence="2">E3 ubiquitin-protein ligase</fullName>
        <ecNumber evidence="2">2.3.2.27</ecNumber>
    </recommendedName>
</protein>
<evidence type="ECO:0000313" key="7">
    <source>
        <dbReference type="EMBL" id="KIO33562.1"/>
    </source>
</evidence>
<dbReference type="GO" id="GO:0061630">
    <property type="term" value="F:ubiquitin protein ligase activity"/>
    <property type="evidence" value="ECO:0007669"/>
    <property type="project" value="UniProtKB-UniRule"/>
</dbReference>
<dbReference type="InterPro" id="IPR039164">
    <property type="entry name" value="UBR1-like"/>
</dbReference>
<reference evidence="8" key="2">
    <citation type="submission" date="2015-01" db="EMBL/GenBank/DDBJ databases">
        <title>Evolutionary Origins and Diversification of the Mycorrhizal Mutualists.</title>
        <authorList>
            <consortium name="DOE Joint Genome Institute"/>
            <consortium name="Mycorrhizal Genomics Consortium"/>
            <person name="Kohler A."/>
            <person name="Kuo A."/>
            <person name="Nagy L.G."/>
            <person name="Floudas D."/>
            <person name="Copeland A."/>
            <person name="Barry K.W."/>
            <person name="Cichocki N."/>
            <person name="Veneault-Fourrey C."/>
            <person name="LaButti K."/>
            <person name="Lindquist E.A."/>
            <person name="Lipzen A."/>
            <person name="Lundell T."/>
            <person name="Morin E."/>
            <person name="Murat C."/>
            <person name="Riley R."/>
            <person name="Ohm R."/>
            <person name="Sun H."/>
            <person name="Tunlid A."/>
            <person name="Henrissat B."/>
            <person name="Grigoriev I.V."/>
            <person name="Hibbett D.S."/>
            <person name="Martin F."/>
        </authorList>
    </citation>
    <scope>NUCLEOTIDE SEQUENCE [LARGE SCALE GENOMIC DNA]</scope>
    <source>
        <strain evidence="8">MUT 4182</strain>
    </source>
</reference>
<dbReference type="Gene3D" id="3.30.1390.10">
    <property type="match status" value="1"/>
</dbReference>
<dbReference type="GO" id="GO:0016567">
    <property type="term" value="P:protein ubiquitination"/>
    <property type="evidence" value="ECO:0007669"/>
    <property type="project" value="UniProtKB-UniRule"/>
</dbReference>
<dbReference type="SUPFAM" id="SSF54736">
    <property type="entry name" value="ClpS-like"/>
    <property type="match status" value="1"/>
</dbReference>
<evidence type="ECO:0000256" key="3">
    <source>
        <dbReference type="SAM" id="MobiDB-lite"/>
    </source>
</evidence>
<dbReference type="CDD" id="cd16482">
    <property type="entry name" value="RING-H2_UBR1-like"/>
    <property type="match status" value="1"/>
</dbReference>
<keyword evidence="2" id="KW-0833">Ubl conjugation pathway</keyword>
<keyword evidence="2" id="KW-0808">Transferase</keyword>
<keyword evidence="8" id="KW-1185">Reference proteome</keyword>
<accession>A0A0C3MIP7</accession>
<evidence type="ECO:0000259" key="5">
    <source>
        <dbReference type="Pfam" id="PF18995"/>
    </source>
</evidence>
<dbReference type="InterPro" id="IPR044046">
    <property type="entry name" value="E3_ligase_UBR-like_C"/>
</dbReference>
<dbReference type="InterPro" id="IPR003769">
    <property type="entry name" value="ClpS_core"/>
</dbReference>
<dbReference type="InterPro" id="IPR055194">
    <property type="entry name" value="UBR1-like_WH"/>
</dbReference>
<keyword evidence="2" id="KW-0862">Zinc</keyword>
<dbReference type="Pfam" id="PF18995">
    <property type="entry name" value="PRT6_C"/>
    <property type="match status" value="1"/>
</dbReference>
<feature type="domain" description="E3 ubiquitin-protein ligase UBR-like C-terminal" evidence="5">
    <location>
        <begin position="1290"/>
        <end position="1711"/>
    </location>
</feature>
<feature type="compositionally biased region" description="Acidic residues" evidence="3">
    <location>
        <begin position="1031"/>
        <end position="1043"/>
    </location>
</feature>
<dbReference type="SUPFAM" id="SSF46785">
    <property type="entry name" value="Winged helix' DNA-binding domain"/>
    <property type="match status" value="1"/>
</dbReference>
<keyword evidence="2" id="KW-0863">Zinc-finger</keyword>
<dbReference type="Pfam" id="PF02617">
    <property type="entry name" value="ClpS"/>
    <property type="match status" value="1"/>
</dbReference>
<feature type="region of interest" description="Disordered" evidence="3">
    <location>
        <begin position="984"/>
        <end position="1007"/>
    </location>
</feature>
<keyword evidence="2" id="KW-0479">Metal-binding</keyword>
<feature type="domain" description="E3 ubiquitin-protein ligase UBR1-like winged-helix" evidence="6">
    <location>
        <begin position="765"/>
        <end position="860"/>
    </location>
</feature>
<proteinExistence type="inferred from homology"/>
<dbReference type="HOGENOM" id="CLU_000684_0_0_1"/>
<dbReference type="PANTHER" id="PTHR21497:SF24">
    <property type="entry name" value="E3 UBIQUITIN-PROTEIN LIGASE UBR1"/>
    <property type="match status" value="1"/>
</dbReference>
<gene>
    <name evidence="7" type="ORF">M407DRAFT_231664</name>
</gene>
<dbReference type="STRING" id="1051891.A0A0C3MIP7"/>
<dbReference type="InterPro" id="IPR042065">
    <property type="entry name" value="E3_ELL-like"/>
</dbReference>
<sequence>MSAISMMGRSLLGIHSNRDRHNDPLARLRFAIETMPGSRKYQFTPSTRLEVLNELYSAFWGPYSDLFLPQSSGPLSGLLSEAQKAAYGYGTGDDTPIPGKPCGRIFKKGDSCYRCRSQAIVDQWAIRHRATVPHELRDYMGRTVAYALDFVLDTLDFSPPELSLPPTEAELKKVSTADPLGNDLFAIIVWNDEKHSFDECISHIRDSVGCTWEEAAEFTNKIDGEGRAVVEVSSNIPKLLGAAKQIASIEMGVTLRRAYDVFREQVSAVIIEWLMDLTQCRILNDCITLREVIAAETYAPRKKDSSSLTSNQEATKVLAEIKDAARLDWLFLYHAKLWKRVRLNLKRIMASILTINHEHRLTVAVHFASVYHRIIDTYLLVDREAETSIKYFSIQLFTVPSVAAYIVRHNGIITRLLSIIINFFTNNIQNKRIIPAPDSGRRIDVESYPFKSKRFMPVFSDLRYICTNRTIQELIAHNHDYVVQFIPVCQLFMGINSNKRAATSHVEYETESWISVFNVTLSLSRVVKVYGEAFQYASTNNLVYAIIAVLHAILSTCTLSNDQLDKNKYSLIMFHSVPFGDAEYSTIQFDVLSQWVSFHHSLHWLLAELFKHVHLLTGEKLRDIGFKSLREVILRNASERAMLTVVDFPLRVVTMVAQIRTGLWVRNGFAIRGQLLHYRDFMLRELCYDQDLYILQSALVILDPNIVLVSILDRFQLVEWFSGEVAHASYDGGQLFSMVEEFLYVIITCVSESANAHRLTPLQVVRREIVHGLALGPCSFTELCKRVAERIVDDANLDKALSMVAKYRAPAGTSDFGVYELQDELFDEVNPFFFHYTRNRREEAEGILKARLTKATGNAAPVVVPKPMDVTDGPFVDLPLIFHSEVLMQIIFFAIRNVFVHTEAAGSIAASGDAILDQVLHLTMLGLVEQPARFIPLCLGLVFEREDMALVDILCKLEYNDVYKAFKPKVQWCLDKMAEMHPTEVAQRRTSPATQDPSVDAADQKKRAAKARQAMIMQQFAAAQKSFLDQYEDEDDDDDEDGEGTATPPEKAEPLGPCIVCQEELDATQPFGILGFIQPSRVIKRLPQEPRWEVLKRDLECPQSLDRPILPPSPPDVPQLPPQEEVAPFGVTPSEETRFGLDGSVCGHLMHVECFSVYNASIEQRHLAQPTRNHPEVVERKEFLCPLCKSLGNIVIPVTPKPHPSAASESMSLSEWMRKSKIEFLTAEQEPVVDALQLQYSGEFVFWAAEDTHFPAAAARTETEDGLYHMTETVDNIIRPLSAQTGHLREREEPPVGSRGRGLYLPNDFVGYTVSCAEIAQRGIGEEGKTVADTVNDSTVMRLIRGLVTCLATRAELELPGRRNGGHRVLEQAILRRILPGGIRDHDLAATRPFLFRDPLGVLLEVAAVNPEILGHITGLMYYASLVRTTIALVEFLAQTAIDEQLDTIYPTHQDLFGDTISTFVLSVCRHSKELEQSAENILRAFGEGMFERMLYAHTLPFLRAALLVNRAILPPRNGSAPDPSLPEYHRLLHLLNIPPLSDISSPSHEGLRVALASWCSHFGQNYGGPGMIILDYPDVHRLARIPRILDEIFTQNAEALTCQRCETIPVDPAICLICGTVCCHQSHCCVDEDDRKQGECNMHTRECGGAVGVFFLVKRCMVLYLYAGSGSFTQPPYLDVHGEFDYMMRRGRRQYLHMPRFEDVRKTWLNHGIPTFTARKLDASIDSGGWDSV</sequence>
<dbReference type="Proteomes" id="UP000054248">
    <property type="component" value="Unassembled WGS sequence"/>
</dbReference>
<name>A0A0C3MIP7_9AGAM</name>
<evidence type="ECO:0000256" key="2">
    <source>
        <dbReference type="RuleBase" id="RU366018"/>
    </source>
</evidence>
<comment type="similarity">
    <text evidence="2">Belongs to the E3 ubiquitin-protein ligase UBR1-like family.</text>
</comment>
<dbReference type="EC" id="2.3.2.27" evidence="2"/>
<reference evidence="7 8" key="1">
    <citation type="submission" date="2014-04" db="EMBL/GenBank/DDBJ databases">
        <authorList>
            <consortium name="DOE Joint Genome Institute"/>
            <person name="Kuo A."/>
            <person name="Girlanda M."/>
            <person name="Perotto S."/>
            <person name="Kohler A."/>
            <person name="Nagy L.G."/>
            <person name="Floudas D."/>
            <person name="Copeland A."/>
            <person name="Barry K.W."/>
            <person name="Cichocki N."/>
            <person name="Veneault-Fourrey C."/>
            <person name="LaButti K."/>
            <person name="Lindquist E.A."/>
            <person name="Lipzen A."/>
            <person name="Lundell T."/>
            <person name="Morin E."/>
            <person name="Murat C."/>
            <person name="Sun H."/>
            <person name="Tunlid A."/>
            <person name="Henrissat B."/>
            <person name="Grigoriev I.V."/>
            <person name="Hibbett D.S."/>
            <person name="Martin F."/>
            <person name="Nordberg H.P."/>
            <person name="Cantor M.N."/>
            <person name="Hua S.X."/>
        </authorList>
    </citation>
    <scope>NUCLEOTIDE SEQUENCE [LARGE SCALE GENOMIC DNA]</scope>
    <source>
        <strain evidence="7 8">MUT 4182</strain>
    </source>
</reference>
<dbReference type="InterPro" id="IPR014719">
    <property type="entry name" value="Ribosomal_bL12_C/ClpS-like"/>
</dbReference>
<comment type="catalytic activity">
    <reaction evidence="2">
        <text>S-ubiquitinyl-[E2 ubiquitin-conjugating enzyme]-L-cysteine + [acceptor protein]-L-lysine = [E2 ubiquitin-conjugating enzyme]-L-cysteine + N(6)-ubiquitinyl-[acceptor protein]-L-lysine.</text>
        <dbReference type="EC" id="2.3.2.27"/>
    </reaction>
</comment>
<comment type="function">
    <text evidence="2">Ubiquitin ligase protein which is a component of the N-end rule pathway. Recognizes and binds to proteins bearing specific N-terminal residues that are destabilizing according to the N-end rule, leading to their ubiquitination and subsequent degradation.</text>
</comment>
<dbReference type="GO" id="GO:0005737">
    <property type="term" value="C:cytoplasm"/>
    <property type="evidence" value="ECO:0007669"/>
    <property type="project" value="TreeGrafter"/>
</dbReference>
<dbReference type="EMBL" id="KN822947">
    <property type="protein sequence ID" value="KIO33562.1"/>
    <property type="molecule type" value="Genomic_DNA"/>
</dbReference>
<feature type="compositionally biased region" description="Polar residues" evidence="3">
    <location>
        <begin position="988"/>
        <end position="997"/>
    </location>
</feature>
<evidence type="ECO:0000259" key="4">
    <source>
        <dbReference type="Pfam" id="PF02617"/>
    </source>
</evidence>